<proteinExistence type="predicted"/>
<protein>
    <recommendedName>
        <fullName evidence="1">F-box/LRR-repeat protein 15/At3g58940/PEG3-like LRR domain-containing protein</fullName>
    </recommendedName>
</protein>
<dbReference type="Gramene" id="AUR62003002-RA">
    <property type="protein sequence ID" value="AUR62003002-RA:cds"/>
    <property type="gene ID" value="AUR62003002"/>
</dbReference>
<name>A0A803KVE4_CHEQI</name>
<dbReference type="EnsemblPlants" id="AUR62003002-RA">
    <property type="protein sequence ID" value="AUR62003002-RA:cds"/>
    <property type="gene ID" value="AUR62003002"/>
</dbReference>
<dbReference type="PANTHER" id="PTHR31639:SF312">
    <property type="entry name" value="CYCLIN-LIKE F-BOX"/>
    <property type="match status" value="1"/>
</dbReference>
<reference evidence="2" key="1">
    <citation type="journal article" date="2017" name="Nature">
        <title>The genome of Chenopodium quinoa.</title>
        <authorList>
            <person name="Jarvis D.E."/>
            <person name="Ho Y.S."/>
            <person name="Lightfoot D.J."/>
            <person name="Schmoeckel S.M."/>
            <person name="Li B."/>
            <person name="Borm T.J.A."/>
            <person name="Ohyanagi H."/>
            <person name="Mineta K."/>
            <person name="Michell C.T."/>
            <person name="Saber N."/>
            <person name="Kharbatia N.M."/>
            <person name="Rupper R.R."/>
            <person name="Sharp A.R."/>
            <person name="Dally N."/>
            <person name="Boughton B.A."/>
            <person name="Woo Y.H."/>
            <person name="Gao G."/>
            <person name="Schijlen E.G.W.M."/>
            <person name="Guo X."/>
            <person name="Momin A.A."/>
            <person name="Negrao S."/>
            <person name="Al-Babili S."/>
            <person name="Gehring C."/>
            <person name="Roessner U."/>
            <person name="Jung C."/>
            <person name="Murphy K."/>
            <person name="Arold S.T."/>
            <person name="Gojobori T."/>
            <person name="van der Linden C.G."/>
            <person name="van Loo E.N."/>
            <person name="Jellen E.N."/>
            <person name="Maughan P.J."/>
            <person name="Tester M."/>
        </authorList>
    </citation>
    <scope>NUCLEOTIDE SEQUENCE [LARGE SCALE GENOMIC DNA]</scope>
    <source>
        <strain evidence="2">cv. PI 614886</strain>
    </source>
</reference>
<dbReference type="SUPFAM" id="SSF52058">
    <property type="entry name" value="L domain-like"/>
    <property type="match status" value="1"/>
</dbReference>
<evidence type="ECO:0000259" key="1">
    <source>
        <dbReference type="Pfam" id="PF24758"/>
    </source>
</evidence>
<dbReference type="InterPro" id="IPR055411">
    <property type="entry name" value="LRR_FXL15/At3g58940/PEG3-like"/>
</dbReference>
<dbReference type="InterPro" id="IPR032675">
    <property type="entry name" value="LRR_dom_sf"/>
</dbReference>
<evidence type="ECO:0000313" key="3">
    <source>
        <dbReference type="Proteomes" id="UP000596660"/>
    </source>
</evidence>
<keyword evidence="3" id="KW-1185">Reference proteome</keyword>
<organism evidence="2 3">
    <name type="scientific">Chenopodium quinoa</name>
    <name type="common">Quinoa</name>
    <dbReference type="NCBI Taxonomy" id="63459"/>
    <lineage>
        <taxon>Eukaryota</taxon>
        <taxon>Viridiplantae</taxon>
        <taxon>Streptophyta</taxon>
        <taxon>Embryophyta</taxon>
        <taxon>Tracheophyta</taxon>
        <taxon>Spermatophyta</taxon>
        <taxon>Magnoliopsida</taxon>
        <taxon>eudicotyledons</taxon>
        <taxon>Gunneridae</taxon>
        <taxon>Pentapetalae</taxon>
        <taxon>Caryophyllales</taxon>
        <taxon>Chenopodiaceae</taxon>
        <taxon>Chenopodioideae</taxon>
        <taxon>Atripliceae</taxon>
        <taxon>Chenopodium</taxon>
    </lineage>
</organism>
<dbReference type="Proteomes" id="UP000596660">
    <property type="component" value="Unplaced"/>
</dbReference>
<dbReference type="Gene3D" id="3.80.10.10">
    <property type="entry name" value="Ribonuclease Inhibitor"/>
    <property type="match status" value="1"/>
</dbReference>
<dbReference type="PANTHER" id="PTHR31639">
    <property type="entry name" value="F-BOX PROTEIN-LIKE"/>
    <property type="match status" value="1"/>
</dbReference>
<feature type="domain" description="F-box/LRR-repeat protein 15/At3g58940/PEG3-like LRR" evidence="1">
    <location>
        <begin position="85"/>
        <end position="217"/>
    </location>
</feature>
<accession>A0A803KVE4</accession>
<evidence type="ECO:0000313" key="2">
    <source>
        <dbReference type="EnsemblPlants" id="AUR62003002-RA:cds"/>
    </source>
</evidence>
<dbReference type="Pfam" id="PF24758">
    <property type="entry name" value="LRR_At5g56370"/>
    <property type="match status" value="1"/>
</dbReference>
<sequence>MRLPYDHAVRTSILSRYWRYKWVMLPNIILDPKFFECVLKRFKNRTCEASQAYSDIISNILLRHIGPIVKFVLCIPSWFPLKADLSQWLRFIARHGIKEFTLANYHVQSPKLSSCLYSFENLRVLELYNCHDLNLPPTFKGFPHLKVMDLDLRDAVLVGPLEEQTLENLISLCSRLEHLKLNINASLTICAPNLQELVVKGKLSSLSLKDTRKIKLLAMDVELFEDDGLKRSMNEFFGSLLSCQTLVLDKEFCLPMDRSFKECSGKSVQNKGNFTLPCLKYVVFNFKLMRSVELELIKLVLACSPALEVMAIVLNELFFDEEKLQVENELKRHGRASPTAGIIV</sequence>
<reference evidence="2" key="2">
    <citation type="submission" date="2021-03" db="UniProtKB">
        <authorList>
            <consortium name="EnsemblPlants"/>
        </authorList>
    </citation>
    <scope>IDENTIFICATION</scope>
</reference>
<dbReference type="AlphaFoldDB" id="A0A803KVE4"/>